<sequence>MSGATAATDPRLSTKASNMMETVLETPYFDTPPHTPGSWGDASRGTDNLDATEVSLNNGWRPWWLRRRVTSIFISASIMLAVIGEVVMWWLSNNEVDSSLKGLWTFGPVVVTATAPTVRRSGTGGQGQGLVRLDSQSWEHCLVSSWIQACQARSG</sequence>
<gene>
    <name evidence="2" type="ORF">FOC4_g10008510</name>
</gene>
<dbReference type="STRING" id="1229665.N1RTT3"/>
<evidence type="ECO:0000313" key="2">
    <source>
        <dbReference type="EMBL" id="EMT70068.1"/>
    </source>
</evidence>
<dbReference type="HOGENOM" id="CLU_142969_0_0_1"/>
<dbReference type="AlphaFoldDB" id="N1RTT3"/>
<keyword evidence="3" id="KW-1185">Reference proteome</keyword>
<keyword evidence="1" id="KW-0812">Transmembrane</keyword>
<proteinExistence type="predicted"/>
<reference evidence="3" key="1">
    <citation type="submission" date="2012-09" db="EMBL/GenBank/DDBJ databases">
        <title>Genome sequencing and comparative transcriptomics of race 1 and race 4 of banana pathogen: Fusarium oxysporum f. sp. cubense.</title>
        <authorList>
            <person name="Fang X."/>
            <person name="Huang J."/>
        </authorList>
    </citation>
    <scope>NUCLEOTIDE SEQUENCE [LARGE SCALE GENOMIC DNA]</scope>
    <source>
        <strain evidence="3">race 4</strain>
    </source>
</reference>
<evidence type="ECO:0000313" key="3">
    <source>
        <dbReference type="Proteomes" id="UP000016929"/>
    </source>
</evidence>
<keyword evidence="1" id="KW-1133">Transmembrane helix</keyword>
<accession>N1RTT3</accession>
<protein>
    <submittedName>
        <fullName evidence="2">Uncharacterized protein</fullName>
    </submittedName>
</protein>
<dbReference type="EMBL" id="KB726324">
    <property type="protein sequence ID" value="EMT70068.1"/>
    <property type="molecule type" value="Genomic_DNA"/>
</dbReference>
<evidence type="ECO:0000256" key="1">
    <source>
        <dbReference type="SAM" id="Phobius"/>
    </source>
</evidence>
<dbReference type="OrthoDB" id="5092364at2759"/>
<dbReference type="Proteomes" id="UP000016929">
    <property type="component" value="Unassembled WGS sequence"/>
</dbReference>
<keyword evidence="1" id="KW-0472">Membrane</keyword>
<reference evidence="3" key="2">
    <citation type="journal article" date="2014" name="PLoS ONE">
        <title>Genome and Transcriptome Analysis of the Fungal Pathogen Fusarium oxysporum f. sp. cubense Causing Banana Vascular Wilt Disease.</title>
        <authorList>
            <person name="Guo L."/>
            <person name="Han L."/>
            <person name="Yang L."/>
            <person name="Zeng H."/>
            <person name="Fan D."/>
            <person name="Zhu Y."/>
            <person name="Feng Y."/>
            <person name="Wang G."/>
            <person name="Peng C."/>
            <person name="Jiang X."/>
            <person name="Zhou D."/>
            <person name="Ni P."/>
            <person name="Liang C."/>
            <person name="Liu L."/>
            <person name="Wang J."/>
            <person name="Mao C."/>
            <person name="Fang X."/>
            <person name="Peng M."/>
            <person name="Huang J."/>
        </authorList>
    </citation>
    <scope>NUCLEOTIDE SEQUENCE [LARGE SCALE GENOMIC DNA]</scope>
    <source>
        <strain evidence="3">race 4</strain>
    </source>
</reference>
<feature type="transmembrane region" description="Helical" evidence="1">
    <location>
        <begin position="69"/>
        <end position="91"/>
    </location>
</feature>
<organism evidence="2 3">
    <name type="scientific">Fusarium oxysporum f. sp. cubense (strain race 4)</name>
    <name type="common">Panama disease fungus</name>
    <dbReference type="NCBI Taxonomy" id="2502994"/>
    <lineage>
        <taxon>Eukaryota</taxon>
        <taxon>Fungi</taxon>
        <taxon>Dikarya</taxon>
        <taxon>Ascomycota</taxon>
        <taxon>Pezizomycotina</taxon>
        <taxon>Sordariomycetes</taxon>
        <taxon>Hypocreomycetidae</taxon>
        <taxon>Hypocreales</taxon>
        <taxon>Nectriaceae</taxon>
        <taxon>Fusarium</taxon>
        <taxon>Fusarium oxysporum species complex</taxon>
    </lineage>
</organism>
<name>N1RTT3_FUSC4</name>